<accession>A0A382I1K0</accession>
<dbReference type="AlphaFoldDB" id="A0A382I1K0"/>
<name>A0A382I1K0_9ZZZZ</name>
<feature type="region of interest" description="Disordered" evidence="1">
    <location>
        <begin position="242"/>
        <end position="264"/>
    </location>
</feature>
<organism evidence="2">
    <name type="scientific">marine metagenome</name>
    <dbReference type="NCBI Taxonomy" id="408172"/>
    <lineage>
        <taxon>unclassified sequences</taxon>
        <taxon>metagenomes</taxon>
        <taxon>ecological metagenomes</taxon>
    </lineage>
</organism>
<proteinExistence type="predicted"/>
<evidence type="ECO:0008006" key="3">
    <source>
        <dbReference type="Google" id="ProtNLM"/>
    </source>
</evidence>
<dbReference type="Gene3D" id="3.40.47.10">
    <property type="match status" value="1"/>
</dbReference>
<dbReference type="InterPro" id="IPR016039">
    <property type="entry name" value="Thiolase-like"/>
</dbReference>
<protein>
    <recommendedName>
        <fullName evidence="3">Thiolase-like protein type 1 additional C-terminal domain-containing protein</fullName>
    </recommendedName>
</protein>
<evidence type="ECO:0000256" key="1">
    <source>
        <dbReference type="SAM" id="MobiDB-lite"/>
    </source>
</evidence>
<sequence>MVDACRSAGIDATGRGTAVQVDMLAVVGGIWSYRDPGRQVADGLGATDATTLLTGLSGTSPQRLLAHLAGLVADGKMDAALMTGGEVFRSRHRARRFSVEVRRDVDEALTPAERFEGGLEMATPHEESRGLVEPGVFYPIAESAIRHDRGETVDQHRGRVGALWVRFNKVACANPHAATRTPMGADAITTPSETNRMVAAPYTRAMMANNNVDQASAVLVTSVARAETLGVPRDRWVFPHVATRADDPGSPSVRMPLHRSPGTRASGTSALAAAKLHLDEVDHLDLYACFPASVQVCATELGLDVDAETRPLTANGGLTFAGGPHSNSVGQSLAALVGRLREAPGTGLLYANGGYLGKHAFGIYGTEPPADPFHSIDGANAMADQFSERTTRQPDPEFVGTAIIDGYTVRHDRNGVPTEALVASLSPAGARGWGGTTDRGTL</sequence>
<feature type="non-terminal residue" evidence="2">
    <location>
        <position position="442"/>
    </location>
</feature>
<dbReference type="GO" id="GO:0016746">
    <property type="term" value="F:acyltransferase activity"/>
    <property type="evidence" value="ECO:0007669"/>
    <property type="project" value="InterPro"/>
</dbReference>
<dbReference type="EMBL" id="UINC01064251">
    <property type="protein sequence ID" value="SVB92743.1"/>
    <property type="molecule type" value="Genomic_DNA"/>
</dbReference>
<evidence type="ECO:0000313" key="2">
    <source>
        <dbReference type="EMBL" id="SVB92743.1"/>
    </source>
</evidence>
<dbReference type="SUPFAM" id="SSF53901">
    <property type="entry name" value="Thiolase-like"/>
    <property type="match status" value="1"/>
</dbReference>
<gene>
    <name evidence="2" type="ORF">METZ01_LOCUS245597</name>
</gene>
<reference evidence="2" key="1">
    <citation type="submission" date="2018-05" db="EMBL/GenBank/DDBJ databases">
        <authorList>
            <person name="Lanie J.A."/>
            <person name="Ng W.-L."/>
            <person name="Kazmierczak K.M."/>
            <person name="Andrzejewski T.M."/>
            <person name="Davidsen T.M."/>
            <person name="Wayne K.J."/>
            <person name="Tettelin H."/>
            <person name="Glass J.I."/>
            <person name="Rusch D."/>
            <person name="Podicherti R."/>
            <person name="Tsui H.-C.T."/>
            <person name="Winkler M.E."/>
        </authorList>
    </citation>
    <scope>NUCLEOTIDE SEQUENCE</scope>
</reference>